<sequence>MSTTACDPERATELAASLHDIQAKVTAAAGSHNNAPTLVAVSKLKPASDIMGCYQAGHRDFGENYVNELVDKAAALPTDIKWHFIGTLQSNKAKALAGIPNLHVIQTLTSAKTASALDRQLPADRASPLNVMLQVNTSGEASKSGLSPLDAEDGDASGSLEVVDLASHVVSSCQRLHLLGVMTIGAYESSTDDTKPNPDFEALRQTRDALETALLERYGERKWGIDGKLLMSMGMSSDFEAAIEAGSDIVRVGTSIFGQRPKKQ</sequence>
<dbReference type="PANTHER" id="PTHR10146:SF14">
    <property type="entry name" value="PYRIDOXAL PHOSPHATE HOMEOSTASIS PROTEIN"/>
    <property type="match status" value="1"/>
</dbReference>
<dbReference type="Pfam" id="PF01168">
    <property type="entry name" value="Ala_racemase_N"/>
    <property type="match status" value="1"/>
</dbReference>
<reference evidence="6 7" key="1">
    <citation type="submission" date="2014-04" db="EMBL/GenBank/DDBJ databases">
        <authorList>
            <consortium name="DOE Joint Genome Institute"/>
            <person name="Kuo A."/>
            <person name="Zuccaro A."/>
            <person name="Kohler A."/>
            <person name="Nagy L.G."/>
            <person name="Floudas D."/>
            <person name="Copeland A."/>
            <person name="Barry K.W."/>
            <person name="Cichocki N."/>
            <person name="Veneault-Fourrey C."/>
            <person name="LaButti K."/>
            <person name="Lindquist E.A."/>
            <person name="Lipzen A."/>
            <person name="Lundell T."/>
            <person name="Morin E."/>
            <person name="Murat C."/>
            <person name="Sun H."/>
            <person name="Tunlid A."/>
            <person name="Henrissat B."/>
            <person name="Grigoriev I.V."/>
            <person name="Hibbett D.S."/>
            <person name="Martin F."/>
            <person name="Nordberg H.P."/>
            <person name="Cantor M.N."/>
            <person name="Hua S.X."/>
        </authorList>
    </citation>
    <scope>NUCLEOTIDE SEQUENCE [LARGE SCALE GENOMIC DNA]</scope>
    <source>
        <strain evidence="6 7">MAFF 305830</strain>
    </source>
</reference>
<dbReference type="Gene3D" id="3.20.20.10">
    <property type="entry name" value="Alanine racemase"/>
    <property type="match status" value="1"/>
</dbReference>
<feature type="modified residue" description="N6-(pyridoxal phosphate)lysine" evidence="2 3">
    <location>
        <position position="43"/>
    </location>
</feature>
<evidence type="ECO:0000256" key="2">
    <source>
        <dbReference type="HAMAP-Rule" id="MF_03225"/>
    </source>
</evidence>
<dbReference type="HAMAP" id="MF_02087">
    <property type="entry name" value="PLP_homeostasis"/>
    <property type="match status" value="1"/>
</dbReference>
<dbReference type="Proteomes" id="UP000054097">
    <property type="component" value="Unassembled WGS sequence"/>
</dbReference>
<dbReference type="PANTHER" id="PTHR10146">
    <property type="entry name" value="PROLINE SYNTHETASE CO-TRANSCRIBED BACTERIAL HOMOLOG PROTEIN"/>
    <property type="match status" value="1"/>
</dbReference>
<reference evidence="7" key="2">
    <citation type="submission" date="2015-01" db="EMBL/GenBank/DDBJ databases">
        <title>Evolutionary Origins and Diversification of the Mycorrhizal Mutualists.</title>
        <authorList>
            <consortium name="DOE Joint Genome Institute"/>
            <consortium name="Mycorrhizal Genomics Consortium"/>
            <person name="Kohler A."/>
            <person name="Kuo A."/>
            <person name="Nagy L.G."/>
            <person name="Floudas D."/>
            <person name="Copeland A."/>
            <person name="Barry K.W."/>
            <person name="Cichocki N."/>
            <person name="Veneault-Fourrey C."/>
            <person name="LaButti K."/>
            <person name="Lindquist E.A."/>
            <person name="Lipzen A."/>
            <person name="Lundell T."/>
            <person name="Morin E."/>
            <person name="Murat C."/>
            <person name="Riley R."/>
            <person name="Ohm R."/>
            <person name="Sun H."/>
            <person name="Tunlid A."/>
            <person name="Henrissat B."/>
            <person name="Grigoriev I.V."/>
            <person name="Hibbett D.S."/>
            <person name="Martin F."/>
        </authorList>
    </citation>
    <scope>NUCLEOTIDE SEQUENCE [LARGE SCALE GENOMIC DNA]</scope>
    <source>
        <strain evidence="7">MAFF 305830</strain>
    </source>
</reference>
<dbReference type="GO" id="GO:0030170">
    <property type="term" value="F:pyridoxal phosphate binding"/>
    <property type="evidence" value="ECO:0007669"/>
    <property type="project" value="UniProtKB-UniRule"/>
</dbReference>
<dbReference type="FunFam" id="3.20.20.10:FF:000018">
    <property type="entry name" value="Pyridoxal phosphate homeostasis protein"/>
    <property type="match status" value="1"/>
</dbReference>
<evidence type="ECO:0000256" key="4">
    <source>
        <dbReference type="RuleBase" id="RU004514"/>
    </source>
</evidence>
<comment type="function">
    <text evidence="2">Pyridoxal 5'-phosphate (PLP)-binding protein, which may be involved in intracellular homeostatic regulation of pyridoxal 5'-phosphate (PLP), the active form of vitamin B6.</text>
</comment>
<proteinExistence type="inferred from homology"/>
<gene>
    <name evidence="6" type="ORF">M408DRAFT_334133</name>
</gene>
<accession>A0A0C2W0U4</accession>
<name>A0A0C2W0U4_SERVB</name>
<dbReference type="InterPro" id="IPR011078">
    <property type="entry name" value="PyrdxlP_homeostasis"/>
</dbReference>
<organism evidence="6 7">
    <name type="scientific">Serendipita vermifera MAFF 305830</name>
    <dbReference type="NCBI Taxonomy" id="933852"/>
    <lineage>
        <taxon>Eukaryota</taxon>
        <taxon>Fungi</taxon>
        <taxon>Dikarya</taxon>
        <taxon>Basidiomycota</taxon>
        <taxon>Agaricomycotina</taxon>
        <taxon>Agaricomycetes</taxon>
        <taxon>Sebacinales</taxon>
        <taxon>Serendipitaceae</taxon>
        <taxon>Serendipita</taxon>
    </lineage>
</organism>
<dbReference type="OrthoDB" id="10264196at2759"/>
<evidence type="ECO:0000313" key="6">
    <source>
        <dbReference type="EMBL" id="KIM20108.1"/>
    </source>
</evidence>
<dbReference type="HOGENOM" id="CLU_059988_2_0_1"/>
<evidence type="ECO:0000259" key="5">
    <source>
        <dbReference type="Pfam" id="PF01168"/>
    </source>
</evidence>
<dbReference type="PIRSF" id="PIRSF004848">
    <property type="entry name" value="YBL036c_PLPDEIII"/>
    <property type="match status" value="1"/>
</dbReference>
<dbReference type="InterPro" id="IPR001608">
    <property type="entry name" value="Ala_racemase_N"/>
</dbReference>
<evidence type="ECO:0000256" key="1">
    <source>
        <dbReference type="ARBA" id="ARBA00022898"/>
    </source>
</evidence>
<dbReference type="NCBIfam" id="TIGR00044">
    <property type="entry name" value="YggS family pyridoxal phosphate-dependent enzyme"/>
    <property type="match status" value="1"/>
</dbReference>
<dbReference type="AlphaFoldDB" id="A0A0C2W0U4"/>
<comment type="cofactor">
    <cofactor evidence="3">
        <name>pyridoxal 5'-phosphate</name>
        <dbReference type="ChEBI" id="CHEBI:597326"/>
    </cofactor>
</comment>
<protein>
    <recommendedName>
        <fullName evidence="2">Pyridoxal phosphate homeostasis protein</fullName>
        <shortName evidence="2">PLP homeostasis protein</shortName>
    </recommendedName>
</protein>
<dbReference type="STRING" id="933852.A0A0C2W0U4"/>
<dbReference type="PROSITE" id="PS01211">
    <property type="entry name" value="UPF0001"/>
    <property type="match status" value="1"/>
</dbReference>
<dbReference type="SUPFAM" id="SSF51419">
    <property type="entry name" value="PLP-binding barrel"/>
    <property type="match status" value="1"/>
</dbReference>
<comment type="similarity">
    <text evidence="2 4">Belongs to the pyridoxal phosphate-binding protein YggS/PROSC family.</text>
</comment>
<evidence type="ECO:0000256" key="3">
    <source>
        <dbReference type="PIRSR" id="PIRSR004848-1"/>
    </source>
</evidence>
<dbReference type="CDD" id="cd06822">
    <property type="entry name" value="PLPDE_III_YBL036c_euk"/>
    <property type="match status" value="1"/>
</dbReference>
<dbReference type="EMBL" id="KN824475">
    <property type="protein sequence ID" value="KIM20108.1"/>
    <property type="molecule type" value="Genomic_DNA"/>
</dbReference>
<dbReference type="InterPro" id="IPR029066">
    <property type="entry name" value="PLP-binding_barrel"/>
</dbReference>
<keyword evidence="7" id="KW-1185">Reference proteome</keyword>
<feature type="domain" description="Alanine racemase N-terminal" evidence="5">
    <location>
        <begin position="20"/>
        <end position="261"/>
    </location>
</feature>
<evidence type="ECO:0000313" key="7">
    <source>
        <dbReference type="Proteomes" id="UP000054097"/>
    </source>
</evidence>
<keyword evidence="1 2" id="KW-0663">Pyridoxal phosphate</keyword>